<organism evidence="4 5">
    <name type="scientific">Zingiber officinale</name>
    <name type="common">Ginger</name>
    <name type="synonym">Amomum zingiber</name>
    <dbReference type="NCBI Taxonomy" id="94328"/>
    <lineage>
        <taxon>Eukaryota</taxon>
        <taxon>Viridiplantae</taxon>
        <taxon>Streptophyta</taxon>
        <taxon>Embryophyta</taxon>
        <taxon>Tracheophyta</taxon>
        <taxon>Spermatophyta</taxon>
        <taxon>Magnoliopsida</taxon>
        <taxon>Liliopsida</taxon>
        <taxon>Zingiberales</taxon>
        <taxon>Zingiberaceae</taxon>
        <taxon>Zingiber</taxon>
    </lineage>
</organism>
<dbReference type="Pfam" id="PF14111">
    <property type="entry name" value="DUF4283"/>
    <property type="match status" value="1"/>
</dbReference>
<comment type="caution">
    <text evidence="4">The sequence shown here is derived from an EMBL/GenBank/DDBJ whole genome shotgun (WGS) entry which is preliminary data.</text>
</comment>
<feature type="domain" description="DUF4283" evidence="3">
    <location>
        <begin position="82"/>
        <end position="164"/>
    </location>
</feature>
<evidence type="ECO:0008006" key="6">
    <source>
        <dbReference type="Google" id="ProtNLM"/>
    </source>
</evidence>
<keyword evidence="1" id="KW-1133">Transmembrane helix</keyword>
<sequence length="794" mass="88985">MPYPLVIKLANAKAEEGKVGKSERLGYVDRDEGWVRPHQAQKEEDIVFSTRVSGCDLAYVPPVVSNGVRVVKFGSTEVLEETQRWQHALIGCVFGYSPHYKQIENFAFNRWKQYDLSSVIQIKDNLFLFQFDFDVGKDRVLNDGSYSFNSRPFILKAWVPQMKLDLSGIQLGFDRILVDMCIVGDFPDSIILEDDFGAQITQNVNPKQVWKEKVKHPIITTGANPLVTNDVGSVISNTAYEIAAIMVSFAKILAANKGKAVLPTTTSSGSREFGSMPTSKTDVVVSAPLTGSIPVTIPPIGVIGEGSKTFWWTLVYGSNSPVEHVALWFDLVDLALSTSGVVSLSTTIMVSFSPEETIRMLSLLKLLAKELRVLNRVDFSDISARVANCKASLDHLQSNLNHDPLDQDLLDQEQVLATHYRSLKFREGIYFKQKARADWLRLAGWAGKLLSSEQDASLQRSICHDEDKSALMGMGNNKAPMWMNWRLLKQFNSTALAVIPKTPNPSGLTDYRPIDCCTIIYKLITKVLAIRMTQVMPSIIALNQSSFVKGHRIADNILLAHELAHNCYRNNGNPRLTLRNCHFFIVINEGLEGYFHGKGVRQGDPISPLFFVIAMEYLSRCFHHLIPSDFGFHLDVGPIGDLCFAKPLPICVLSLCCRNLLFRLLAGFVRMFFGMAIPIPTLDILLGMMFVYLRRKEAWDFKSLSIWNYAAIDPWLRGVSLIEKFPSICIVDANISKSARVADVWHTNHWRWPDPIDSITAKLGILLLLLLLVPLIQTPFLGSLPLLLYCLACN</sequence>
<dbReference type="InterPro" id="IPR052343">
    <property type="entry name" value="Retrotransposon-Effector_Assoc"/>
</dbReference>
<feature type="domain" description="Reverse transcriptase" evidence="2">
    <location>
        <begin position="499"/>
        <end position="623"/>
    </location>
</feature>
<evidence type="ECO:0000313" key="5">
    <source>
        <dbReference type="Proteomes" id="UP000734854"/>
    </source>
</evidence>
<keyword evidence="1" id="KW-0812">Transmembrane</keyword>
<accession>A0A8J5KGE0</accession>
<dbReference type="Pfam" id="PF00078">
    <property type="entry name" value="RVT_1"/>
    <property type="match status" value="1"/>
</dbReference>
<feature type="transmembrane region" description="Helical" evidence="1">
    <location>
        <begin position="660"/>
        <end position="693"/>
    </location>
</feature>
<evidence type="ECO:0000259" key="3">
    <source>
        <dbReference type="Pfam" id="PF14111"/>
    </source>
</evidence>
<dbReference type="EMBL" id="JACMSC010000017">
    <property type="protein sequence ID" value="KAG6479907.1"/>
    <property type="molecule type" value="Genomic_DNA"/>
</dbReference>
<evidence type="ECO:0000313" key="4">
    <source>
        <dbReference type="EMBL" id="KAG6479907.1"/>
    </source>
</evidence>
<dbReference type="InterPro" id="IPR025558">
    <property type="entry name" value="DUF4283"/>
</dbReference>
<dbReference type="Proteomes" id="UP000734854">
    <property type="component" value="Unassembled WGS sequence"/>
</dbReference>
<reference evidence="4 5" key="1">
    <citation type="submission" date="2020-08" db="EMBL/GenBank/DDBJ databases">
        <title>Plant Genome Project.</title>
        <authorList>
            <person name="Zhang R.-G."/>
        </authorList>
    </citation>
    <scope>NUCLEOTIDE SEQUENCE [LARGE SCALE GENOMIC DNA]</scope>
    <source>
        <tissue evidence="4">Rhizome</tissue>
    </source>
</reference>
<keyword evidence="1" id="KW-0472">Membrane</keyword>
<keyword evidence="5" id="KW-1185">Reference proteome</keyword>
<protein>
    <recommendedName>
        <fullName evidence="6">Reverse transcriptase domain-containing protein</fullName>
    </recommendedName>
</protein>
<dbReference type="InterPro" id="IPR000477">
    <property type="entry name" value="RT_dom"/>
</dbReference>
<name>A0A8J5KGE0_ZINOF</name>
<dbReference type="AlphaFoldDB" id="A0A8J5KGE0"/>
<dbReference type="PANTHER" id="PTHR46890">
    <property type="entry name" value="NON-LTR RETROLELEMENT REVERSE TRANSCRIPTASE-LIKE PROTEIN-RELATED"/>
    <property type="match status" value="1"/>
</dbReference>
<gene>
    <name evidence="4" type="ORF">ZIOFF_063383</name>
</gene>
<evidence type="ECO:0000256" key="1">
    <source>
        <dbReference type="SAM" id="Phobius"/>
    </source>
</evidence>
<feature type="transmembrane region" description="Helical" evidence="1">
    <location>
        <begin position="759"/>
        <end position="777"/>
    </location>
</feature>
<dbReference type="PANTHER" id="PTHR46890:SF48">
    <property type="entry name" value="RNA-DIRECTED DNA POLYMERASE"/>
    <property type="match status" value="1"/>
</dbReference>
<proteinExistence type="predicted"/>
<evidence type="ECO:0000259" key="2">
    <source>
        <dbReference type="Pfam" id="PF00078"/>
    </source>
</evidence>